<reference evidence="2" key="1">
    <citation type="submission" date="2014-09" db="EMBL/GenBank/DDBJ databases">
        <title>Genome sequences of Lysobacter dokdonensis DS-58.</title>
        <authorList>
            <person name="Kim J.F."/>
            <person name="Kwak M.-J."/>
        </authorList>
    </citation>
    <scope>NUCLEOTIDE SEQUENCE [LARGE SCALE GENOMIC DNA]</scope>
    <source>
        <strain evidence="2">DS-58</strain>
    </source>
</reference>
<organism evidence="2 3">
    <name type="scientific">Lysobacter dokdonensis DS-58</name>
    <dbReference type="NCBI Taxonomy" id="1300345"/>
    <lineage>
        <taxon>Bacteria</taxon>
        <taxon>Pseudomonadati</taxon>
        <taxon>Pseudomonadota</taxon>
        <taxon>Gammaproteobacteria</taxon>
        <taxon>Lysobacterales</taxon>
        <taxon>Lysobacteraceae</taxon>
        <taxon>Noviluteimonas</taxon>
    </lineage>
</organism>
<evidence type="ECO:0000313" key="2">
    <source>
        <dbReference type="EMBL" id="KGQ20429.1"/>
    </source>
</evidence>
<dbReference type="EMBL" id="JRKJ01000002">
    <property type="protein sequence ID" value="KGQ20429.1"/>
    <property type="molecule type" value="Genomic_DNA"/>
</dbReference>
<dbReference type="Proteomes" id="UP000030518">
    <property type="component" value="Unassembled WGS sequence"/>
</dbReference>
<comment type="caution">
    <text evidence="2">The sequence shown here is derived from an EMBL/GenBank/DDBJ whole genome shotgun (WGS) entry which is preliminary data.</text>
</comment>
<accession>A0A0A2X580</accession>
<dbReference type="RefSeq" id="WP_036164765.1">
    <property type="nucleotide sequence ID" value="NZ_JRKJ01000002.1"/>
</dbReference>
<evidence type="ECO:0008006" key="4">
    <source>
        <dbReference type="Google" id="ProtNLM"/>
    </source>
</evidence>
<dbReference type="STRING" id="1300345.LF41_966"/>
<protein>
    <recommendedName>
        <fullName evidence="4">Transmembrane protein</fullName>
    </recommendedName>
</protein>
<evidence type="ECO:0000256" key="1">
    <source>
        <dbReference type="SAM" id="Phobius"/>
    </source>
</evidence>
<feature type="transmembrane region" description="Helical" evidence="1">
    <location>
        <begin position="42"/>
        <end position="67"/>
    </location>
</feature>
<keyword evidence="1" id="KW-0812">Transmembrane</keyword>
<sequence length="89" mass="9143">MSTQQRTRLALLPLLPVGLTALVVLGFFAIGEAAGHGAGPAWLMVVVVAFLVGMPLLILGLAVAGAVQRHDLIRAFIPHPGETIPGAGQ</sequence>
<proteinExistence type="predicted"/>
<keyword evidence="1" id="KW-0472">Membrane</keyword>
<dbReference type="PATRIC" id="fig|1300345.3.peg.287"/>
<keyword evidence="1" id="KW-1133">Transmembrane helix</keyword>
<gene>
    <name evidence="2" type="ORF">LF41_966</name>
</gene>
<name>A0A0A2X580_9GAMM</name>
<evidence type="ECO:0000313" key="3">
    <source>
        <dbReference type="Proteomes" id="UP000030518"/>
    </source>
</evidence>
<feature type="transmembrane region" description="Helical" evidence="1">
    <location>
        <begin position="9"/>
        <end position="30"/>
    </location>
</feature>
<dbReference type="AlphaFoldDB" id="A0A0A2X580"/>
<keyword evidence="3" id="KW-1185">Reference proteome</keyword>